<dbReference type="NCBIfam" id="TIGR00229">
    <property type="entry name" value="sensory_box"/>
    <property type="match status" value="1"/>
</dbReference>
<reference evidence="9" key="1">
    <citation type="submission" date="2020-11" db="EMBL/GenBank/DDBJ databases">
        <title>Azospira inquinata sp. nov.</title>
        <authorList>
            <person name="Moe W.M."/>
            <person name="Mikes M.C."/>
        </authorList>
    </citation>
    <scope>NUCLEOTIDE SEQUENCE</scope>
    <source>
        <strain evidence="9">Azo-3</strain>
    </source>
</reference>
<feature type="domain" description="PAS" evidence="8">
    <location>
        <begin position="176"/>
        <end position="248"/>
    </location>
</feature>
<evidence type="ECO:0000259" key="6">
    <source>
        <dbReference type="PROSITE" id="PS50109"/>
    </source>
</evidence>
<evidence type="ECO:0000256" key="5">
    <source>
        <dbReference type="SAM" id="Coils"/>
    </source>
</evidence>
<feature type="domain" description="Histidine kinase" evidence="6">
    <location>
        <begin position="322"/>
        <end position="515"/>
    </location>
</feature>
<dbReference type="GO" id="GO:0000155">
    <property type="term" value="F:phosphorelay sensor kinase activity"/>
    <property type="evidence" value="ECO:0007669"/>
    <property type="project" value="InterPro"/>
</dbReference>
<evidence type="ECO:0000313" key="10">
    <source>
        <dbReference type="Proteomes" id="UP000683428"/>
    </source>
</evidence>
<dbReference type="EMBL" id="CP064782">
    <property type="protein sequence ID" value="QWT48164.1"/>
    <property type="molecule type" value="Genomic_DNA"/>
</dbReference>
<keyword evidence="3" id="KW-0902">Two-component regulatory system</keyword>
<dbReference type="GO" id="GO:0016020">
    <property type="term" value="C:membrane"/>
    <property type="evidence" value="ECO:0007669"/>
    <property type="project" value="InterPro"/>
</dbReference>
<dbReference type="Pfam" id="PF07730">
    <property type="entry name" value="HisKA_3"/>
    <property type="match status" value="1"/>
</dbReference>
<name>A0A975SLQ8_9RHOO</name>
<dbReference type="Pfam" id="PF13426">
    <property type="entry name" value="PAS_9"/>
    <property type="match status" value="1"/>
</dbReference>
<keyword evidence="5" id="KW-0175">Coiled coil</keyword>
<evidence type="ECO:0000256" key="3">
    <source>
        <dbReference type="ARBA" id="ARBA00023012"/>
    </source>
</evidence>
<dbReference type="CDD" id="cd00130">
    <property type="entry name" value="PAS"/>
    <property type="match status" value="1"/>
</dbReference>
<keyword evidence="1" id="KW-0808">Transferase</keyword>
<dbReference type="PROSITE" id="PS50109">
    <property type="entry name" value="HIS_KIN"/>
    <property type="match status" value="1"/>
</dbReference>
<dbReference type="PROSITE" id="PS50110">
    <property type="entry name" value="RESPONSE_REGULATORY"/>
    <property type="match status" value="1"/>
</dbReference>
<dbReference type="PROSITE" id="PS50112">
    <property type="entry name" value="PAS"/>
    <property type="match status" value="1"/>
</dbReference>
<dbReference type="SMART" id="SM00448">
    <property type="entry name" value="REC"/>
    <property type="match status" value="1"/>
</dbReference>
<dbReference type="AlphaFoldDB" id="A0A975SLQ8"/>
<keyword evidence="10" id="KW-1185">Reference proteome</keyword>
<dbReference type="KEGG" id="aiq:Azoinq_09815"/>
<feature type="coiled-coil region" evidence="5">
    <location>
        <begin position="142"/>
        <end position="179"/>
    </location>
</feature>
<evidence type="ECO:0000256" key="1">
    <source>
        <dbReference type="ARBA" id="ARBA00022679"/>
    </source>
</evidence>
<dbReference type="InterPro" id="IPR000014">
    <property type="entry name" value="PAS"/>
</dbReference>
<feature type="modified residue" description="4-aspartylphosphate" evidence="4">
    <location>
        <position position="65"/>
    </location>
</feature>
<evidence type="ECO:0000313" key="9">
    <source>
        <dbReference type="EMBL" id="QWT48164.1"/>
    </source>
</evidence>
<dbReference type="InterPro" id="IPR011712">
    <property type="entry name" value="Sig_transdc_His_kin_sub3_dim/P"/>
</dbReference>
<dbReference type="PANTHER" id="PTHR24421:SF59">
    <property type="entry name" value="OXYGEN SENSOR HISTIDINE KINASE NREB"/>
    <property type="match status" value="1"/>
</dbReference>
<dbReference type="GO" id="GO:0046983">
    <property type="term" value="F:protein dimerization activity"/>
    <property type="evidence" value="ECO:0007669"/>
    <property type="project" value="InterPro"/>
</dbReference>
<proteinExistence type="predicted"/>
<dbReference type="CDD" id="cd19920">
    <property type="entry name" value="REC_PA4781-like"/>
    <property type="match status" value="1"/>
</dbReference>
<dbReference type="SMART" id="SM00387">
    <property type="entry name" value="HATPase_c"/>
    <property type="match status" value="1"/>
</dbReference>
<dbReference type="Pfam" id="PF00072">
    <property type="entry name" value="Response_reg"/>
    <property type="match status" value="1"/>
</dbReference>
<dbReference type="CDD" id="cd16917">
    <property type="entry name" value="HATPase_UhpB-NarQ-NarX-like"/>
    <property type="match status" value="1"/>
</dbReference>
<dbReference type="InterPro" id="IPR050482">
    <property type="entry name" value="Sensor_HK_TwoCompSys"/>
</dbReference>
<evidence type="ECO:0000259" key="7">
    <source>
        <dbReference type="PROSITE" id="PS50110"/>
    </source>
</evidence>
<gene>
    <name evidence="9" type="ORF">Azoinq_09815</name>
</gene>
<feature type="domain" description="Response regulatory" evidence="7">
    <location>
        <begin position="16"/>
        <end position="132"/>
    </location>
</feature>
<evidence type="ECO:0000256" key="2">
    <source>
        <dbReference type="ARBA" id="ARBA00022777"/>
    </source>
</evidence>
<evidence type="ECO:0000256" key="4">
    <source>
        <dbReference type="PROSITE-ProRule" id="PRU00169"/>
    </source>
</evidence>
<accession>A0A975SLQ8</accession>
<dbReference type="InterPro" id="IPR003594">
    <property type="entry name" value="HATPase_dom"/>
</dbReference>
<dbReference type="SMART" id="SM00091">
    <property type="entry name" value="PAS"/>
    <property type="match status" value="1"/>
</dbReference>
<dbReference type="InterPro" id="IPR005467">
    <property type="entry name" value="His_kinase_dom"/>
</dbReference>
<organism evidence="9 10">
    <name type="scientific">Azospira inquinata</name>
    <dbReference type="NCBI Taxonomy" id="2785627"/>
    <lineage>
        <taxon>Bacteria</taxon>
        <taxon>Pseudomonadati</taxon>
        <taxon>Pseudomonadota</taxon>
        <taxon>Betaproteobacteria</taxon>
        <taxon>Rhodocyclales</taxon>
        <taxon>Rhodocyclaceae</taxon>
        <taxon>Azospira</taxon>
    </lineage>
</organism>
<keyword evidence="4" id="KW-0597">Phosphoprotein</keyword>
<sequence length="519" mass="57915">MSEPLAAPPSDIPQGPILLVDDSPLDRHLLHQLLRRRGFRVQTAANAEEAFARMAEETPDLILLDIQMPDMDGFELCSRLKADPDTALIPVMFISAASGLEERIKAFELGGVDYLSKPIQAEEVQARVSTHLALYDLRRSLERRAEERARELAATRLRLQDEQRSLVQARQALEEREALIHCLVDSNILGIMFWRMDGTLLDANDAFLDLVGATREDLDQGRLRRQDFTPPEALEATEAALAALQAGGRCPPYERYALRRDGSRIPVLIGSALLPGNRELGVSFALDLSQRKAMEQELMESRQHLRELVAHGEAAMEAERKRIAREIHDEQGAVLTALKMDISLLRRDLAARTPGLGERLDAMQELVEEAVRVMRQVASQLRPVMLNLGIRPALEWLVDDFQQRHGVRCQLDGGEEFELDDSRATALFRVVQEFLTNVARHARASRVSIRLEHTPAQVALYLEDDGRGFDPATVGPQSFGLLGIRERAQAFQGEVHLDSAPGQGTRLSFALPLAEGLEP</sequence>
<dbReference type="Pfam" id="PF02518">
    <property type="entry name" value="HATPase_c"/>
    <property type="match status" value="1"/>
</dbReference>
<dbReference type="InterPro" id="IPR001789">
    <property type="entry name" value="Sig_transdc_resp-reg_receiver"/>
</dbReference>
<evidence type="ECO:0000259" key="8">
    <source>
        <dbReference type="PROSITE" id="PS50112"/>
    </source>
</evidence>
<keyword evidence="2" id="KW-0418">Kinase</keyword>
<dbReference type="RefSeq" id="WP_216129553.1">
    <property type="nucleotide sequence ID" value="NZ_CP064782.1"/>
</dbReference>
<protein>
    <submittedName>
        <fullName evidence="9">Response regulator</fullName>
    </submittedName>
</protein>
<dbReference type="Proteomes" id="UP000683428">
    <property type="component" value="Chromosome"/>
</dbReference>
<dbReference type="PANTHER" id="PTHR24421">
    <property type="entry name" value="NITRATE/NITRITE SENSOR PROTEIN NARX-RELATED"/>
    <property type="match status" value="1"/>
</dbReference>